<sequence length="119" mass="13435">MFANLRSARFVTLASRSGATLATERAGGAHSHRVCDFSFAVVHVTVVRITAERIIPFAVVRHLRVRGLSFPHRHSSHRQCHRRRGWSRPVSFRSRQHLSVLVAVARAVCTVAWAQPHRP</sequence>
<accession>A0A2S2QVZ3</accession>
<reference evidence="1" key="1">
    <citation type="submission" date="2018-04" db="EMBL/GenBank/DDBJ databases">
        <title>Transcriptome assembly of Sipha flava.</title>
        <authorList>
            <person name="Scully E.D."/>
            <person name="Geib S.M."/>
            <person name="Palmer N.A."/>
            <person name="Koch K."/>
            <person name="Bradshaw J."/>
            <person name="Heng-Moss T."/>
            <person name="Sarath G."/>
        </authorList>
    </citation>
    <scope>NUCLEOTIDE SEQUENCE</scope>
</reference>
<protein>
    <submittedName>
        <fullName evidence="1">Uncharacterized protein</fullName>
    </submittedName>
</protein>
<dbReference type="AlphaFoldDB" id="A0A2S2QVZ3"/>
<organism evidence="1">
    <name type="scientific">Sipha flava</name>
    <name type="common">yellow sugarcane aphid</name>
    <dbReference type="NCBI Taxonomy" id="143950"/>
    <lineage>
        <taxon>Eukaryota</taxon>
        <taxon>Metazoa</taxon>
        <taxon>Ecdysozoa</taxon>
        <taxon>Arthropoda</taxon>
        <taxon>Hexapoda</taxon>
        <taxon>Insecta</taxon>
        <taxon>Pterygota</taxon>
        <taxon>Neoptera</taxon>
        <taxon>Paraneoptera</taxon>
        <taxon>Hemiptera</taxon>
        <taxon>Sternorrhyncha</taxon>
        <taxon>Aphidomorpha</taxon>
        <taxon>Aphidoidea</taxon>
        <taxon>Aphididae</taxon>
        <taxon>Sipha</taxon>
    </lineage>
</organism>
<name>A0A2S2QVZ3_9HEMI</name>
<proteinExistence type="predicted"/>
<dbReference type="EMBL" id="GGMS01012734">
    <property type="protein sequence ID" value="MBY81937.1"/>
    <property type="molecule type" value="Transcribed_RNA"/>
</dbReference>
<evidence type="ECO:0000313" key="1">
    <source>
        <dbReference type="EMBL" id="MBY81937.1"/>
    </source>
</evidence>
<gene>
    <name evidence="1" type="ORF">g.157109</name>
</gene>